<organism evidence="1 2">
    <name type="scientific">Kribbella yunnanensis</name>
    <dbReference type="NCBI Taxonomy" id="190194"/>
    <lineage>
        <taxon>Bacteria</taxon>
        <taxon>Bacillati</taxon>
        <taxon>Actinomycetota</taxon>
        <taxon>Actinomycetes</taxon>
        <taxon>Propionibacteriales</taxon>
        <taxon>Kribbellaceae</taxon>
        <taxon>Kribbella</taxon>
    </lineage>
</organism>
<keyword evidence="2" id="KW-1185">Reference proteome</keyword>
<comment type="caution">
    <text evidence="1">The sequence shown here is derived from an EMBL/GenBank/DDBJ whole genome shotgun (WGS) entry which is preliminary data.</text>
</comment>
<name>A0ABP4U2A0_9ACTN</name>
<protein>
    <submittedName>
        <fullName evidence="1">Uncharacterized protein</fullName>
    </submittedName>
</protein>
<evidence type="ECO:0000313" key="2">
    <source>
        <dbReference type="Proteomes" id="UP001500280"/>
    </source>
</evidence>
<reference evidence="2" key="1">
    <citation type="journal article" date="2019" name="Int. J. Syst. Evol. Microbiol.">
        <title>The Global Catalogue of Microorganisms (GCM) 10K type strain sequencing project: providing services to taxonomists for standard genome sequencing and annotation.</title>
        <authorList>
            <consortium name="The Broad Institute Genomics Platform"/>
            <consortium name="The Broad Institute Genome Sequencing Center for Infectious Disease"/>
            <person name="Wu L."/>
            <person name="Ma J."/>
        </authorList>
    </citation>
    <scope>NUCLEOTIDE SEQUENCE [LARGE SCALE GENOMIC DNA]</scope>
    <source>
        <strain evidence="2">JCM 14307</strain>
    </source>
</reference>
<proteinExistence type="predicted"/>
<evidence type="ECO:0000313" key="1">
    <source>
        <dbReference type="EMBL" id="GAA1696288.1"/>
    </source>
</evidence>
<sequence>MLRRPGTYEGTGRKLAAYLAIRRVGDGIHELGVIGRGTCGLNLAQELSDEIAGWNEDRDARPALRAYPAGTPDPAFKFDSNVSVGPVIDKAASRSRSS</sequence>
<accession>A0ABP4U2A0</accession>
<dbReference type="Proteomes" id="UP001500280">
    <property type="component" value="Unassembled WGS sequence"/>
</dbReference>
<gene>
    <name evidence="1" type="ORF">GCM10009745_47870</name>
</gene>
<dbReference type="EMBL" id="BAAANF010000017">
    <property type="protein sequence ID" value="GAA1696288.1"/>
    <property type="molecule type" value="Genomic_DNA"/>
</dbReference>